<sequence>MRGIKKNGAAAFIEFVNIGNNHDPCTLTASKFKIGQQWLKQ</sequence>
<protein>
    <submittedName>
        <fullName evidence="1">Uncharacterized protein</fullName>
    </submittedName>
</protein>
<dbReference type="EMBL" id="AYSL01001234">
    <property type="protein sequence ID" value="KTF06305.1"/>
    <property type="molecule type" value="Genomic_DNA"/>
</dbReference>
<reference evidence="1" key="1">
    <citation type="submission" date="2013-11" db="EMBL/GenBank/DDBJ databases">
        <title>Microbial diversity, functional groups and degradation webs in Northern and Southern Mediterranean and Red Sea marine crude oil polluted sites.</title>
        <authorList>
            <person name="Daffonchio D."/>
            <person name="Mapelli F."/>
            <person name="Ferrer M."/>
            <person name="Richter M."/>
            <person name="Cherif A."/>
            <person name="Malkawi H.I."/>
            <person name="Yakimov M.M."/>
            <person name="Abdel-Fattah Y.R."/>
            <person name="Blaghen M."/>
            <person name="Golyshin P.N."/>
            <person name="Kalogerakis N."/>
            <person name="Boon N."/>
            <person name="Magagnini M."/>
            <person name="Fava F."/>
        </authorList>
    </citation>
    <scope>NUCLEOTIDE SEQUENCE</scope>
</reference>
<proteinExistence type="predicted"/>
<comment type="caution">
    <text evidence="1">The sequence shown here is derived from an EMBL/GenBank/DDBJ whole genome shotgun (WGS) entry which is preliminary data.</text>
</comment>
<gene>
    <name evidence="1" type="ORF">MGSAQ_002194</name>
</gene>
<dbReference type="AlphaFoldDB" id="A0A1B6NS42"/>
<accession>A0A1B6NS42</accession>
<organism evidence="1">
    <name type="scientific">marine sediment metagenome</name>
    <dbReference type="NCBI Taxonomy" id="412755"/>
    <lineage>
        <taxon>unclassified sequences</taxon>
        <taxon>metagenomes</taxon>
        <taxon>ecological metagenomes</taxon>
    </lineage>
</organism>
<name>A0A1B6NS42_9ZZZZ</name>
<evidence type="ECO:0000313" key="1">
    <source>
        <dbReference type="EMBL" id="KTF06305.1"/>
    </source>
</evidence>